<accession>A0A9P5Y916</accession>
<keyword evidence="2" id="KW-1185">Reference proteome</keyword>
<evidence type="ECO:0000313" key="2">
    <source>
        <dbReference type="Proteomes" id="UP000807353"/>
    </source>
</evidence>
<protein>
    <submittedName>
        <fullName evidence="1">Uncharacterized protein</fullName>
    </submittedName>
</protein>
<organism evidence="1 2">
    <name type="scientific">Collybia nuda</name>
    <dbReference type="NCBI Taxonomy" id="64659"/>
    <lineage>
        <taxon>Eukaryota</taxon>
        <taxon>Fungi</taxon>
        <taxon>Dikarya</taxon>
        <taxon>Basidiomycota</taxon>
        <taxon>Agaricomycotina</taxon>
        <taxon>Agaricomycetes</taxon>
        <taxon>Agaricomycetidae</taxon>
        <taxon>Agaricales</taxon>
        <taxon>Tricholomatineae</taxon>
        <taxon>Clitocybaceae</taxon>
        <taxon>Collybia</taxon>
    </lineage>
</organism>
<proteinExistence type="predicted"/>
<name>A0A9P5Y916_9AGAR</name>
<dbReference type="EMBL" id="MU150254">
    <property type="protein sequence ID" value="KAF9464503.1"/>
    <property type="molecule type" value="Genomic_DNA"/>
</dbReference>
<gene>
    <name evidence="1" type="ORF">BDZ94DRAFT_1354507</name>
</gene>
<evidence type="ECO:0000313" key="1">
    <source>
        <dbReference type="EMBL" id="KAF9464503.1"/>
    </source>
</evidence>
<feature type="non-terminal residue" evidence="1">
    <location>
        <position position="70"/>
    </location>
</feature>
<dbReference type="OrthoDB" id="2641892at2759"/>
<reference evidence="1" key="1">
    <citation type="submission" date="2020-11" db="EMBL/GenBank/DDBJ databases">
        <authorList>
            <consortium name="DOE Joint Genome Institute"/>
            <person name="Ahrendt S."/>
            <person name="Riley R."/>
            <person name="Andreopoulos W."/>
            <person name="Labutti K."/>
            <person name="Pangilinan J."/>
            <person name="Ruiz-Duenas F.J."/>
            <person name="Barrasa J.M."/>
            <person name="Sanchez-Garcia M."/>
            <person name="Camarero S."/>
            <person name="Miyauchi S."/>
            <person name="Serrano A."/>
            <person name="Linde D."/>
            <person name="Babiker R."/>
            <person name="Drula E."/>
            <person name="Ayuso-Fernandez I."/>
            <person name="Pacheco R."/>
            <person name="Padilla G."/>
            <person name="Ferreira P."/>
            <person name="Barriuso J."/>
            <person name="Kellner H."/>
            <person name="Castanera R."/>
            <person name="Alfaro M."/>
            <person name="Ramirez L."/>
            <person name="Pisabarro A.G."/>
            <person name="Kuo A."/>
            <person name="Tritt A."/>
            <person name="Lipzen A."/>
            <person name="He G."/>
            <person name="Yan M."/>
            <person name="Ng V."/>
            <person name="Cullen D."/>
            <person name="Martin F."/>
            <person name="Rosso M.-N."/>
            <person name="Henrissat B."/>
            <person name="Hibbett D."/>
            <person name="Martinez A.T."/>
            <person name="Grigoriev I.V."/>
        </authorList>
    </citation>
    <scope>NUCLEOTIDE SEQUENCE</scope>
    <source>
        <strain evidence="1">CBS 247.69</strain>
    </source>
</reference>
<sequence length="70" mass="7773">MRCGDTAADLISSIYPGINTLDISNDNDQYFLDCTILTGHNDDMEIMNKQILDQIPGESQIYMSADSVQV</sequence>
<comment type="caution">
    <text evidence="1">The sequence shown here is derived from an EMBL/GenBank/DDBJ whole genome shotgun (WGS) entry which is preliminary data.</text>
</comment>
<dbReference type="AlphaFoldDB" id="A0A9P5Y916"/>
<dbReference type="Proteomes" id="UP000807353">
    <property type="component" value="Unassembled WGS sequence"/>
</dbReference>